<dbReference type="AlphaFoldDB" id="W1NDK9"/>
<dbReference type="SUPFAM" id="SSF54427">
    <property type="entry name" value="NTF2-like"/>
    <property type="match status" value="1"/>
</dbReference>
<reference evidence="5" key="1">
    <citation type="journal article" date="2013" name="Science">
        <title>The Amborella genome and the evolution of flowering plants.</title>
        <authorList>
            <consortium name="Amborella Genome Project"/>
        </authorList>
    </citation>
    <scope>NUCLEOTIDE SEQUENCE [LARGE SCALE GENOMIC DNA]</scope>
</reference>
<dbReference type="HOGENOM" id="CLU_131642_0_1_1"/>
<dbReference type="Proteomes" id="UP000017836">
    <property type="component" value="Unassembled WGS sequence"/>
</dbReference>
<accession>W1NDK9</accession>
<sequence>MGMGMGMEGNRGVMVENEGAMTGEAAATTMEEQLEMVAKAFVDHYYNTFDNGRALLGPLYAATSLLSFEGQMVKGVADIVQKLTQLPFDQCRHHISTIDSQPSGPAGGILVFVSGNLQLPGEEHHLRFSQMFHLIPTPPGSFFVQNDIFRLNYG</sequence>
<evidence type="ECO:0000256" key="2">
    <source>
        <dbReference type="ARBA" id="ARBA00022490"/>
    </source>
</evidence>
<name>W1NDK9_AMBTC</name>
<dbReference type="eggNOG" id="KOG2104">
    <property type="taxonomic scope" value="Eukaryota"/>
</dbReference>
<evidence type="ECO:0000313" key="5">
    <source>
        <dbReference type="Proteomes" id="UP000017836"/>
    </source>
</evidence>
<dbReference type="InterPro" id="IPR002075">
    <property type="entry name" value="NTF2_dom"/>
</dbReference>
<protein>
    <recommendedName>
        <fullName evidence="3">NTF2 domain-containing protein</fullName>
    </recommendedName>
</protein>
<dbReference type="STRING" id="13333.W1NDK9"/>
<dbReference type="InterPro" id="IPR045875">
    <property type="entry name" value="NTF2"/>
</dbReference>
<dbReference type="InterPro" id="IPR032710">
    <property type="entry name" value="NTF2-like_dom_sf"/>
</dbReference>
<dbReference type="GO" id="GO:0006606">
    <property type="term" value="P:protein import into nucleus"/>
    <property type="evidence" value="ECO:0007669"/>
    <property type="project" value="UniProtKB-ARBA"/>
</dbReference>
<keyword evidence="5" id="KW-1185">Reference proteome</keyword>
<dbReference type="PANTHER" id="PTHR12612">
    <property type="entry name" value="NUCLEAR TRANSPORT FACTOR 2"/>
    <property type="match status" value="1"/>
</dbReference>
<keyword evidence="2" id="KW-0963">Cytoplasm</keyword>
<evidence type="ECO:0000259" key="3">
    <source>
        <dbReference type="PROSITE" id="PS50177"/>
    </source>
</evidence>
<proteinExistence type="predicted"/>
<organism evidence="4 5">
    <name type="scientific">Amborella trichopoda</name>
    <dbReference type="NCBI Taxonomy" id="13333"/>
    <lineage>
        <taxon>Eukaryota</taxon>
        <taxon>Viridiplantae</taxon>
        <taxon>Streptophyta</taxon>
        <taxon>Embryophyta</taxon>
        <taxon>Tracheophyta</taxon>
        <taxon>Spermatophyta</taxon>
        <taxon>Magnoliopsida</taxon>
        <taxon>Amborellales</taxon>
        <taxon>Amborellaceae</taxon>
        <taxon>Amborella</taxon>
    </lineage>
</organism>
<dbReference type="CDD" id="cd00780">
    <property type="entry name" value="NTF2"/>
    <property type="match status" value="1"/>
</dbReference>
<gene>
    <name evidence="4" type="ORF">AMTR_s00004p00233810</name>
</gene>
<dbReference type="Gramene" id="ERM93707">
    <property type="protein sequence ID" value="ERM93707"/>
    <property type="gene ID" value="AMTR_s00004p00233810"/>
</dbReference>
<comment type="subcellular location">
    <subcellularLocation>
        <location evidence="1">Cytoplasm</location>
    </subcellularLocation>
</comment>
<dbReference type="Pfam" id="PF02136">
    <property type="entry name" value="NTF2"/>
    <property type="match status" value="1"/>
</dbReference>
<feature type="domain" description="NTF2" evidence="3">
    <location>
        <begin position="37"/>
        <end position="151"/>
    </location>
</feature>
<dbReference type="InterPro" id="IPR018222">
    <property type="entry name" value="Nuclear_transport_factor_2_euk"/>
</dbReference>
<evidence type="ECO:0000256" key="1">
    <source>
        <dbReference type="ARBA" id="ARBA00004496"/>
    </source>
</evidence>
<dbReference type="PROSITE" id="PS50177">
    <property type="entry name" value="NTF2_DOMAIN"/>
    <property type="match status" value="1"/>
</dbReference>
<dbReference type="OMA" id="WEQVGTS"/>
<dbReference type="FunFam" id="3.10.450.50:FF:000005">
    <property type="entry name" value="Nuclear transport factor 2"/>
    <property type="match status" value="1"/>
</dbReference>
<evidence type="ECO:0000313" key="4">
    <source>
        <dbReference type="EMBL" id="ERM93707.1"/>
    </source>
</evidence>
<dbReference type="GO" id="GO:0006913">
    <property type="term" value="P:nucleocytoplasmic transport"/>
    <property type="evidence" value="ECO:0000318"/>
    <property type="project" value="GO_Central"/>
</dbReference>
<dbReference type="EMBL" id="KI397628">
    <property type="protein sequence ID" value="ERM93707.1"/>
    <property type="molecule type" value="Genomic_DNA"/>
</dbReference>
<dbReference type="GO" id="GO:0044613">
    <property type="term" value="C:nuclear pore central transport channel"/>
    <property type="evidence" value="ECO:0000318"/>
    <property type="project" value="GO_Central"/>
</dbReference>
<dbReference type="Gene3D" id="3.10.450.50">
    <property type="match status" value="1"/>
</dbReference>
<dbReference type="GO" id="GO:0005737">
    <property type="term" value="C:cytoplasm"/>
    <property type="evidence" value="ECO:0007669"/>
    <property type="project" value="UniProtKB-SubCell"/>
</dbReference>